<dbReference type="Pfam" id="PF03417">
    <property type="entry name" value="AAT"/>
    <property type="match status" value="1"/>
</dbReference>
<evidence type="ECO:0000313" key="3">
    <source>
        <dbReference type="Proteomes" id="UP000051063"/>
    </source>
</evidence>
<dbReference type="Proteomes" id="UP000051063">
    <property type="component" value="Unassembled WGS sequence"/>
</dbReference>
<dbReference type="Gene3D" id="1.10.10.2120">
    <property type="match status" value="1"/>
</dbReference>
<dbReference type="InterPro" id="IPR047801">
    <property type="entry name" value="Peptidase_C45"/>
</dbReference>
<comment type="caution">
    <text evidence="2">The sequence shown here is derived from an EMBL/GenBank/DDBJ whole genome shotgun (WGS) entry which is preliminary data.</text>
</comment>
<evidence type="ECO:0000259" key="1">
    <source>
        <dbReference type="Pfam" id="PF03417"/>
    </source>
</evidence>
<keyword evidence="3" id="KW-1185">Reference proteome</keyword>
<feature type="domain" description="Peptidase C45 hydrolase" evidence="1">
    <location>
        <begin position="130"/>
        <end position="354"/>
    </location>
</feature>
<dbReference type="NCBIfam" id="NF040521">
    <property type="entry name" value="C45_proenzyme"/>
    <property type="match status" value="1"/>
</dbReference>
<reference evidence="2 3" key="1">
    <citation type="submission" date="2015-09" db="EMBL/GenBank/DDBJ databases">
        <title>Genome sequencing project for genomic taxonomy and phylogenomics of Bacillus-like bacteria.</title>
        <authorList>
            <person name="Liu B."/>
            <person name="Wang J."/>
            <person name="Zhu Y."/>
            <person name="Liu G."/>
            <person name="Chen Q."/>
            <person name="Chen Z."/>
            <person name="Lan J."/>
            <person name="Che J."/>
            <person name="Ge C."/>
            <person name="Shi H."/>
            <person name="Pan Z."/>
            <person name="Liu X."/>
        </authorList>
    </citation>
    <scope>NUCLEOTIDE SEQUENCE [LARGE SCALE GENOMIC DNA]</scope>
    <source>
        <strain evidence="2 3">DSM 8552</strain>
    </source>
</reference>
<dbReference type="PANTHER" id="PTHR34180">
    <property type="entry name" value="PEPTIDASE C45"/>
    <property type="match status" value="1"/>
</dbReference>
<proteinExistence type="predicted"/>
<gene>
    <name evidence="2" type="ORF">AN963_00245</name>
</gene>
<dbReference type="PANTHER" id="PTHR34180:SF1">
    <property type="entry name" value="BETA-ALANYL-DOPAMINE_CARCININE HYDROLASE"/>
    <property type="match status" value="1"/>
</dbReference>
<dbReference type="InterPro" id="IPR005079">
    <property type="entry name" value="Peptidase_C45_hydrolase"/>
</dbReference>
<accession>A0ABR5N9T0</accession>
<protein>
    <recommendedName>
        <fullName evidence="1">Peptidase C45 hydrolase domain-containing protein</fullName>
    </recommendedName>
</protein>
<dbReference type="EMBL" id="LJJB01000007">
    <property type="protein sequence ID" value="KQL48290.1"/>
    <property type="molecule type" value="Genomic_DNA"/>
</dbReference>
<organism evidence="2 3">
    <name type="scientific">Brevibacillus choshinensis</name>
    <dbReference type="NCBI Taxonomy" id="54911"/>
    <lineage>
        <taxon>Bacteria</taxon>
        <taxon>Bacillati</taxon>
        <taxon>Bacillota</taxon>
        <taxon>Bacilli</taxon>
        <taxon>Bacillales</taxon>
        <taxon>Paenibacillaceae</taxon>
        <taxon>Brevibacillus</taxon>
    </lineage>
</organism>
<dbReference type="InterPro" id="IPR047794">
    <property type="entry name" value="C45_proenzyme-like"/>
</dbReference>
<dbReference type="Gene3D" id="3.60.60.10">
    <property type="entry name" value="Penicillin V Acylase, Chain A"/>
    <property type="match status" value="1"/>
</dbReference>
<sequence>MEKGQQFENGGRSTKSFPYYRFSGTHREIGQQYGESCAALIQKHRDYALERLRSKVQIPSMRALEEEALKYRPFVQEYAPFFDEEIQGIAEGSGISLGEAYFLQLRAEIYHHFDTTDECTTFAVSPEASKDGAPLIGQNADLPAFYSEVGIVVEYVPNDGPACLMLTPAGQVSYIGINDAGLGVFANFLVCDGWRIGFPRYLLSRLALTKTSVNEAVALVQSVHRASSRNLILLDQTGKSLDLETVPTHTAAIEAVNGLLAHSNHFVAESMVGEERKTGEDLENSRVRLQRMRTLLESKHGQLDVEAMQELLRDRETAPHTLCRMPGDFGDSITFASVIAEPSKGNLWIAIGPPHQYEYKCYSFSS</sequence>
<name>A0ABR5N9T0_BRECH</name>
<dbReference type="RefSeq" id="WP_055742569.1">
    <property type="nucleotide sequence ID" value="NZ_LJJB01000007.1"/>
</dbReference>
<evidence type="ECO:0000313" key="2">
    <source>
        <dbReference type="EMBL" id="KQL48290.1"/>
    </source>
</evidence>